<protein>
    <submittedName>
        <fullName evidence="1">Uncharacterized protein</fullName>
    </submittedName>
</protein>
<evidence type="ECO:0000313" key="2">
    <source>
        <dbReference type="Proteomes" id="UP001203410"/>
    </source>
</evidence>
<accession>A0ABT0RR34</accession>
<organism evidence="1 2">
    <name type="scientific">Sphingomonas caseinilyticus</name>
    <dbReference type="NCBI Taxonomy" id="2908205"/>
    <lineage>
        <taxon>Bacteria</taxon>
        <taxon>Pseudomonadati</taxon>
        <taxon>Pseudomonadota</taxon>
        <taxon>Alphaproteobacteria</taxon>
        <taxon>Sphingomonadales</taxon>
        <taxon>Sphingomonadaceae</taxon>
        <taxon>Sphingomonas</taxon>
    </lineage>
</organism>
<reference evidence="1 2" key="1">
    <citation type="submission" date="2022-05" db="EMBL/GenBank/DDBJ databases">
        <authorList>
            <person name="Jo J.-H."/>
            <person name="Im W.-T."/>
        </authorList>
    </citation>
    <scope>NUCLEOTIDE SEQUENCE [LARGE SCALE GENOMIC DNA]</scope>
    <source>
        <strain evidence="1 2">NSE70-1</strain>
    </source>
</reference>
<evidence type="ECO:0000313" key="1">
    <source>
        <dbReference type="EMBL" id="MCL6697283.1"/>
    </source>
</evidence>
<name>A0ABT0RR34_9SPHN</name>
<dbReference type="Proteomes" id="UP001203410">
    <property type="component" value="Unassembled WGS sequence"/>
</dbReference>
<sequence>MSRRRHHWLARRRGRVDAERFERAMARAFVSRTTIHFLWRELAPHYHAPLRPLPDDRLESQIMIDRPEIEGLIIHFWRSMRGSDPIPAFSSIGPDPTVAELGRHLDLMAGWTVQSVA</sequence>
<dbReference type="RefSeq" id="WP_249902660.1">
    <property type="nucleotide sequence ID" value="NZ_JAMGBA010000001.1"/>
</dbReference>
<comment type="caution">
    <text evidence="1">The sequence shown here is derived from an EMBL/GenBank/DDBJ whole genome shotgun (WGS) entry which is preliminary data.</text>
</comment>
<gene>
    <name evidence="1" type="ORF">LZ496_00560</name>
</gene>
<keyword evidence="2" id="KW-1185">Reference proteome</keyword>
<dbReference type="EMBL" id="JAMGBA010000001">
    <property type="protein sequence ID" value="MCL6697283.1"/>
    <property type="molecule type" value="Genomic_DNA"/>
</dbReference>
<proteinExistence type="predicted"/>